<dbReference type="Pfam" id="PF00646">
    <property type="entry name" value="F-box"/>
    <property type="match status" value="1"/>
</dbReference>
<feature type="domain" description="F-box" evidence="2">
    <location>
        <begin position="53"/>
        <end position="101"/>
    </location>
</feature>
<accession>A0A1B0AJ23</accession>
<feature type="region of interest" description="Disordered" evidence="1">
    <location>
        <begin position="1"/>
        <end position="31"/>
    </location>
</feature>
<dbReference type="SMART" id="SM00256">
    <property type="entry name" value="FBOX"/>
    <property type="match status" value="1"/>
</dbReference>
<dbReference type="AlphaFoldDB" id="A0A1B0AJ23"/>
<dbReference type="EnsemblMetazoa" id="GPAI047375-RA">
    <property type="protein sequence ID" value="GPAI047375-PA"/>
    <property type="gene ID" value="GPAI047375"/>
</dbReference>
<evidence type="ECO:0000313" key="3">
    <source>
        <dbReference type="EnsemblMetazoa" id="GPAI047375-PA"/>
    </source>
</evidence>
<dbReference type="VEuPathDB" id="VectorBase:GPAI047375"/>
<reference evidence="4" key="1">
    <citation type="submission" date="2014-03" db="EMBL/GenBank/DDBJ databases">
        <authorList>
            <person name="Aksoy S."/>
            <person name="Warren W."/>
            <person name="Wilson R.K."/>
        </authorList>
    </citation>
    <scope>NUCLEOTIDE SEQUENCE [LARGE SCALE GENOMIC DNA]</scope>
    <source>
        <strain evidence="4">IAEA</strain>
    </source>
</reference>
<organism evidence="3 4">
    <name type="scientific">Glossina pallidipes</name>
    <name type="common">Tsetse fly</name>
    <dbReference type="NCBI Taxonomy" id="7398"/>
    <lineage>
        <taxon>Eukaryota</taxon>
        <taxon>Metazoa</taxon>
        <taxon>Ecdysozoa</taxon>
        <taxon>Arthropoda</taxon>
        <taxon>Hexapoda</taxon>
        <taxon>Insecta</taxon>
        <taxon>Pterygota</taxon>
        <taxon>Neoptera</taxon>
        <taxon>Endopterygota</taxon>
        <taxon>Diptera</taxon>
        <taxon>Brachycera</taxon>
        <taxon>Muscomorpha</taxon>
        <taxon>Hippoboscoidea</taxon>
        <taxon>Glossinidae</taxon>
        <taxon>Glossina</taxon>
    </lineage>
</organism>
<name>A0A1B0AJ23_GLOPL</name>
<dbReference type="PROSITE" id="PS50181">
    <property type="entry name" value="FBOX"/>
    <property type="match status" value="1"/>
</dbReference>
<dbReference type="InterPro" id="IPR036047">
    <property type="entry name" value="F-box-like_dom_sf"/>
</dbReference>
<evidence type="ECO:0000256" key="1">
    <source>
        <dbReference type="SAM" id="MobiDB-lite"/>
    </source>
</evidence>
<protein>
    <submittedName>
        <fullName evidence="3">F-box domain-containing protein</fullName>
    </submittedName>
</protein>
<dbReference type="InterPro" id="IPR001810">
    <property type="entry name" value="F-box_dom"/>
</dbReference>
<sequence length="251" mass="29589">MANCKRNYLDPEDEDDKKRGRYEKPAPALLPEKSETIKLQPGHEESISTRSVSLNICNLPPELLEKIIDYTNLRQHSSLRTTSKRMREISDQYIMHNFRKALKRCTTVYRYSYKSAVFRAFRKPAIIYSESAPSYWKVVVELKGPWLRASKYLAREQPQTCNNILVILTELLIADITGQELKRMWKSRNEIYIFGNDNSCSDYARRSYFTLIIHGPEKISALLRSCLEDDLENFKWPLQWPRDQFTFHLNI</sequence>
<keyword evidence="4" id="KW-1185">Reference proteome</keyword>
<proteinExistence type="predicted"/>
<evidence type="ECO:0000313" key="4">
    <source>
        <dbReference type="Proteomes" id="UP000092445"/>
    </source>
</evidence>
<reference evidence="3" key="2">
    <citation type="submission" date="2020-05" db="UniProtKB">
        <authorList>
            <consortium name="EnsemblMetazoa"/>
        </authorList>
    </citation>
    <scope>IDENTIFICATION</scope>
    <source>
        <strain evidence="3">IAEA</strain>
    </source>
</reference>
<evidence type="ECO:0000259" key="2">
    <source>
        <dbReference type="PROSITE" id="PS50181"/>
    </source>
</evidence>
<dbReference type="Proteomes" id="UP000092445">
    <property type="component" value="Unassembled WGS sequence"/>
</dbReference>
<dbReference type="SUPFAM" id="SSF81383">
    <property type="entry name" value="F-box domain"/>
    <property type="match status" value="1"/>
</dbReference>